<organism evidence="2 3">
    <name type="scientific">Rhodotorula paludigena</name>
    <dbReference type="NCBI Taxonomy" id="86838"/>
    <lineage>
        <taxon>Eukaryota</taxon>
        <taxon>Fungi</taxon>
        <taxon>Dikarya</taxon>
        <taxon>Basidiomycota</taxon>
        <taxon>Pucciniomycotina</taxon>
        <taxon>Microbotryomycetes</taxon>
        <taxon>Sporidiobolales</taxon>
        <taxon>Sporidiobolaceae</taxon>
        <taxon>Rhodotorula</taxon>
    </lineage>
</organism>
<feature type="compositionally biased region" description="Low complexity" evidence="1">
    <location>
        <begin position="35"/>
        <end position="46"/>
    </location>
</feature>
<dbReference type="EMBL" id="BQKY01000011">
    <property type="protein sequence ID" value="GJN92446.1"/>
    <property type="molecule type" value="Genomic_DNA"/>
</dbReference>
<reference evidence="2 3" key="1">
    <citation type="submission" date="2021-12" db="EMBL/GenBank/DDBJ databases">
        <title>High titer production of polyol ester of fatty acids by Rhodotorula paludigena BS15 towards product separation-free biomass refinery.</title>
        <authorList>
            <person name="Mano J."/>
            <person name="Ono H."/>
            <person name="Tanaka T."/>
            <person name="Naito K."/>
            <person name="Sushida H."/>
            <person name="Ike M."/>
            <person name="Tokuyasu K."/>
            <person name="Kitaoka M."/>
        </authorList>
    </citation>
    <scope>NUCLEOTIDE SEQUENCE [LARGE SCALE GENOMIC DNA]</scope>
    <source>
        <strain evidence="2 3">BS15</strain>
    </source>
</reference>
<gene>
    <name evidence="2" type="ORF">Rhopal_005476-T1</name>
</gene>
<evidence type="ECO:0000256" key="1">
    <source>
        <dbReference type="SAM" id="MobiDB-lite"/>
    </source>
</evidence>
<feature type="region of interest" description="Disordered" evidence="1">
    <location>
        <begin position="23"/>
        <end position="46"/>
    </location>
</feature>
<feature type="compositionally biased region" description="Acidic residues" evidence="1">
    <location>
        <begin position="389"/>
        <end position="410"/>
    </location>
</feature>
<feature type="compositionally biased region" description="Basic and acidic residues" evidence="1">
    <location>
        <begin position="362"/>
        <end position="377"/>
    </location>
</feature>
<dbReference type="Proteomes" id="UP001342314">
    <property type="component" value="Unassembled WGS sequence"/>
</dbReference>
<feature type="region of interest" description="Disordered" evidence="1">
    <location>
        <begin position="535"/>
        <end position="568"/>
    </location>
</feature>
<dbReference type="AlphaFoldDB" id="A0AAV5GIG7"/>
<feature type="compositionally biased region" description="Basic and acidic residues" evidence="1">
    <location>
        <begin position="544"/>
        <end position="568"/>
    </location>
</feature>
<evidence type="ECO:0000313" key="2">
    <source>
        <dbReference type="EMBL" id="GJN92446.1"/>
    </source>
</evidence>
<proteinExistence type="predicted"/>
<evidence type="ECO:0000313" key="3">
    <source>
        <dbReference type="Proteomes" id="UP001342314"/>
    </source>
</evidence>
<feature type="compositionally biased region" description="Basic and acidic residues" evidence="1">
    <location>
        <begin position="248"/>
        <end position="267"/>
    </location>
</feature>
<comment type="caution">
    <text evidence="2">The sequence shown here is derived from an EMBL/GenBank/DDBJ whole genome shotgun (WGS) entry which is preliminary data.</text>
</comment>
<feature type="region of interest" description="Disordered" evidence="1">
    <location>
        <begin position="351"/>
        <end position="410"/>
    </location>
</feature>
<name>A0AAV5GIG7_9BASI</name>
<sequence length="583" mass="64517">MGAPSLLLVHSVWQDWAAVTPATRIRRSTPPPTGSAPAPTRPARARPWAKQLASRTASLNCNYLLNNHRYHLAPRLNEVAADARPSAGQPPPHLHQPLNRHSHAPVADADHRIAKLEAAIDRKHRARIQAETRYKLERASRLALADVAERNKNDLSEENVGLAAILESATSDLCVAVLLHQLAAQQAQSAEALLQVTRAELGDAKSSIEAQREDYEEVVRSLTCKLATERTRREADAARIKDLEAARKANKAEACKKRQDAIRDRHFGGRTPPPDTPQAGADDGTQTQSWTGALPRGAKLVAPKAGRQDAAHNPLPAFGPGTPMTHREPAAILVPATGKSKASTLVAGTTVAAGKTSTRKTQLKEKENRVHRDKVTDDNQDMAMAEADKDNEEEEDETDDESNDKTDEEMQDFVVSDDNCKRWNSLDDLRDPDKLIIAVSRRWHVPAWSSNKDEVIARYDKRTRQEAYVALPLNHLGQIHKHKLNKHAGGNVFTQDALLHAPLPAKKSATKQACKPFAAVKPNCMPATISVQKRTSPITNAKQELLHKKEKKDRPEERKAKKAQPRSERKCFWDWEAVPIKEG</sequence>
<accession>A0AAV5GIG7</accession>
<protein>
    <submittedName>
        <fullName evidence="2">Uncharacterized protein</fullName>
    </submittedName>
</protein>
<keyword evidence="3" id="KW-1185">Reference proteome</keyword>
<feature type="region of interest" description="Disordered" evidence="1">
    <location>
        <begin position="248"/>
        <end position="326"/>
    </location>
</feature>